<dbReference type="Gene3D" id="1.10.10.10">
    <property type="entry name" value="Winged helix-like DNA-binding domain superfamily/Winged helix DNA-binding domain"/>
    <property type="match status" value="1"/>
</dbReference>
<sequence>MIGRLQLTQEVTSEEENMAIVQLRQLRAQEAIIMIMKARKRLSNHELYKELVDLLRYQFMPSKRLIKEVIEWLIEHRYMQRDETDMNWPRLMSYFFSLSVLSILLFLSLFNLCILKAYFGQLRFGYSFPLLLLAAFLLSSLPELSESK</sequence>
<dbReference type="Proteomes" id="UP000784294">
    <property type="component" value="Unassembled WGS sequence"/>
</dbReference>
<feature type="transmembrane region" description="Helical" evidence="1">
    <location>
        <begin position="124"/>
        <end position="142"/>
    </location>
</feature>
<evidence type="ECO:0000313" key="3">
    <source>
        <dbReference type="EMBL" id="VEL32726.1"/>
    </source>
</evidence>
<dbReference type="AlphaFoldDB" id="A0A448XB38"/>
<accession>A0A448XB38</accession>
<dbReference type="Pfam" id="PF10557">
    <property type="entry name" value="Cullin_Nedd8"/>
    <property type="match status" value="1"/>
</dbReference>
<gene>
    <name evidence="3" type="ORF">PXEA_LOCUS26166</name>
</gene>
<protein>
    <recommendedName>
        <fullName evidence="2">Cullin neddylation domain-containing protein</fullName>
    </recommendedName>
</protein>
<dbReference type="InterPro" id="IPR045093">
    <property type="entry name" value="Cullin"/>
</dbReference>
<evidence type="ECO:0000259" key="2">
    <source>
        <dbReference type="SMART" id="SM00884"/>
    </source>
</evidence>
<dbReference type="InterPro" id="IPR036388">
    <property type="entry name" value="WH-like_DNA-bd_sf"/>
</dbReference>
<dbReference type="InterPro" id="IPR036390">
    <property type="entry name" value="WH_DNA-bd_sf"/>
</dbReference>
<dbReference type="PANTHER" id="PTHR11932">
    <property type="entry name" value="CULLIN"/>
    <property type="match status" value="1"/>
</dbReference>
<dbReference type="SUPFAM" id="SSF46785">
    <property type="entry name" value="Winged helix' DNA-binding domain"/>
    <property type="match status" value="1"/>
</dbReference>
<evidence type="ECO:0000256" key="1">
    <source>
        <dbReference type="SAM" id="Phobius"/>
    </source>
</evidence>
<feature type="domain" description="Cullin neddylation" evidence="2">
    <location>
        <begin position="20"/>
        <end position="87"/>
    </location>
</feature>
<dbReference type="EMBL" id="CAAALY010244560">
    <property type="protein sequence ID" value="VEL32726.1"/>
    <property type="molecule type" value="Genomic_DNA"/>
</dbReference>
<name>A0A448XB38_9PLAT</name>
<keyword evidence="1" id="KW-0472">Membrane</keyword>
<dbReference type="OrthoDB" id="6276999at2759"/>
<dbReference type="SMART" id="SM00884">
    <property type="entry name" value="Cullin_Nedd8"/>
    <property type="match status" value="1"/>
</dbReference>
<keyword evidence="1" id="KW-1133">Transmembrane helix</keyword>
<keyword evidence="1" id="KW-0812">Transmembrane</keyword>
<keyword evidence="4" id="KW-1185">Reference proteome</keyword>
<feature type="transmembrane region" description="Helical" evidence="1">
    <location>
        <begin position="91"/>
        <end position="112"/>
    </location>
</feature>
<dbReference type="InterPro" id="IPR019559">
    <property type="entry name" value="Cullin_neddylation_domain"/>
</dbReference>
<organism evidence="3 4">
    <name type="scientific">Protopolystoma xenopodis</name>
    <dbReference type="NCBI Taxonomy" id="117903"/>
    <lineage>
        <taxon>Eukaryota</taxon>
        <taxon>Metazoa</taxon>
        <taxon>Spiralia</taxon>
        <taxon>Lophotrochozoa</taxon>
        <taxon>Platyhelminthes</taxon>
        <taxon>Monogenea</taxon>
        <taxon>Polyopisthocotylea</taxon>
        <taxon>Polystomatidea</taxon>
        <taxon>Polystomatidae</taxon>
        <taxon>Protopolystoma</taxon>
    </lineage>
</organism>
<reference evidence="3" key="1">
    <citation type="submission" date="2018-11" db="EMBL/GenBank/DDBJ databases">
        <authorList>
            <consortium name="Pathogen Informatics"/>
        </authorList>
    </citation>
    <scope>NUCLEOTIDE SEQUENCE</scope>
</reference>
<evidence type="ECO:0000313" key="4">
    <source>
        <dbReference type="Proteomes" id="UP000784294"/>
    </source>
</evidence>
<proteinExistence type="predicted"/>
<comment type="caution">
    <text evidence="3">The sequence shown here is derived from an EMBL/GenBank/DDBJ whole genome shotgun (WGS) entry which is preliminary data.</text>
</comment>